<dbReference type="InterPro" id="IPR000832">
    <property type="entry name" value="GPCR_2_secretin-like"/>
</dbReference>
<keyword evidence="7" id="KW-1185">Reference proteome</keyword>
<evidence type="ECO:0000256" key="2">
    <source>
        <dbReference type="ARBA" id="ARBA00022692"/>
    </source>
</evidence>
<sequence>MFILVIVTHQIFKLRCLTVRNSKLPSRKNICTVLGLTLLLGTAWGLAFFTSGYTNYPVLYLFCIFNSVQG</sequence>
<dbReference type="GO" id="GO:0004930">
    <property type="term" value="F:G protein-coupled receptor activity"/>
    <property type="evidence" value="ECO:0007669"/>
    <property type="project" value="InterPro"/>
</dbReference>
<gene>
    <name evidence="6" type="ORF">DAT39_005106</name>
</gene>
<name>A0A8J4UCZ7_CLAMG</name>
<keyword evidence="3 5" id="KW-1133">Transmembrane helix</keyword>
<keyword evidence="6" id="KW-0675">Receptor</keyword>
<dbReference type="OrthoDB" id="283575at2759"/>
<keyword evidence="2 5" id="KW-0812">Transmembrane</keyword>
<comment type="subcellular location">
    <subcellularLocation>
        <location evidence="1">Membrane</location>
        <topology evidence="1">Multi-pass membrane protein</topology>
    </subcellularLocation>
</comment>
<dbReference type="EMBL" id="QNUK01000048">
    <property type="protein sequence ID" value="KAF5905093.1"/>
    <property type="molecule type" value="Genomic_DNA"/>
</dbReference>
<evidence type="ECO:0000256" key="4">
    <source>
        <dbReference type="ARBA" id="ARBA00023136"/>
    </source>
</evidence>
<dbReference type="GO" id="GO:0007189">
    <property type="term" value="P:adenylate cyclase-activating G protein-coupled receptor signaling pathway"/>
    <property type="evidence" value="ECO:0007669"/>
    <property type="project" value="TreeGrafter"/>
</dbReference>
<organism evidence="6 7">
    <name type="scientific">Clarias magur</name>
    <name type="common">Asian catfish</name>
    <name type="synonym">Macropteronotus magur</name>
    <dbReference type="NCBI Taxonomy" id="1594786"/>
    <lineage>
        <taxon>Eukaryota</taxon>
        <taxon>Metazoa</taxon>
        <taxon>Chordata</taxon>
        <taxon>Craniata</taxon>
        <taxon>Vertebrata</taxon>
        <taxon>Euteleostomi</taxon>
        <taxon>Actinopterygii</taxon>
        <taxon>Neopterygii</taxon>
        <taxon>Teleostei</taxon>
        <taxon>Ostariophysi</taxon>
        <taxon>Siluriformes</taxon>
        <taxon>Clariidae</taxon>
        <taxon>Clarias</taxon>
    </lineage>
</organism>
<evidence type="ECO:0000256" key="3">
    <source>
        <dbReference type="ARBA" id="ARBA00022989"/>
    </source>
</evidence>
<evidence type="ECO:0000256" key="1">
    <source>
        <dbReference type="ARBA" id="ARBA00004141"/>
    </source>
</evidence>
<protein>
    <submittedName>
        <fullName evidence="6">Adhesion G protein-coupled receptor G3-like</fullName>
    </submittedName>
</protein>
<evidence type="ECO:0000313" key="6">
    <source>
        <dbReference type="EMBL" id="KAF5905093.1"/>
    </source>
</evidence>
<evidence type="ECO:0000256" key="5">
    <source>
        <dbReference type="SAM" id="Phobius"/>
    </source>
</evidence>
<dbReference type="AlphaFoldDB" id="A0A8J4UCZ7"/>
<comment type="caution">
    <text evidence="6">The sequence shown here is derived from an EMBL/GenBank/DDBJ whole genome shotgun (WGS) entry which is preliminary data.</text>
</comment>
<evidence type="ECO:0000313" key="7">
    <source>
        <dbReference type="Proteomes" id="UP000727407"/>
    </source>
</evidence>
<dbReference type="Proteomes" id="UP000727407">
    <property type="component" value="Unassembled WGS sequence"/>
</dbReference>
<reference evidence="6" key="1">
    <citation type="submission" date="2020-07" db="EMBL/GenBank/DDBJ databases">
        <title>Clarias magur genome sequencing, assembly and annotation.</title>
        <authorList>
            <person name="Kushwaha B."/>
            <person name="Kumar R."/>
            <person name="Das P."/>
            <person name="Joshi C.G."/>
            <person name="Kumar D."/>
            <person name="Nagpure N.S."/>
            <person name="Pandey M."/>
            <person name="Agarwal S."/>
            <person name="Srivastava S."/>
            <person name="Singh M."/>
            <person name="Sahoo L."/>
            <person name="Jayasankar P."/>
            <person name="Meher P.K."/>
            <person name="Koringa P.G."/>
            <person name="Iquebal M.A."/>
            <person name="Das S.P."/>
            <person name="Bit A."/>
            <person name="Patnaik S."/>
            <person name="Patel N."/>
            <person name="Shah T.M."/>
            <person name="Hinsu A."/>
            <person name="Jena J.K."/>
        </authorList>
    </citation>
    <scope>NUCLEOTIDE SEQUENCE</scope>
    <source>
        <strain evidence="6">CIFAMagur01</strain>
        <tissue evidence="6">Testis</tissue>
    </source>
</reference>
<proteinExistence type="predicted"/>
<feature type="transmembrane region" description="Helical" evidence="5">
    <location>
        <begin position="30"/>
        <end position="49"/>
    </location>
</feature>
<dbReference type="PANTHER" id="PTHR12011:SF454">
    <property type="entry name" value="ADHESION G-PROTEIN COUPLED RECEPTOR G5-LIKE"/>
    <property type="match status" value="1"/>
</dbReference>
<keyword evidence="4 5" id="KW-0472">Membrane</keyword>
<dbReference type="GO" id="GO:0005886">
    <property type="term" value="C:plasma membrane"/>
    <property type="evidence" value="ECO:0007669"/>
    <property type="project" value="TreeGrafter"/>
</dbReference>
<dbReference type="Gene3D" id="1.20.1070.10">
    <property type="entry name" value="Rhodopsin 7-helix transmembrane proteins"/>
    <property type="match status" value="1"/>
</dbReference>
<dbReference type="Pfam" id="PF00002">
    <property type="entry name" value="7tm_2"/>
    <property type="match status" value="1"/>
</dbReference>
<dbReference type="PANTHER" id="PTHR12011">
    <property type="entry name" value="ADHESION G-PROTEIN COUPLED RECEPTOR"/>
    <property type="match status" value="1"/>
</dbReference>
<accession>A0A8J4UCZ7</accession>